<dbReference type="AntiFam" id="ANF00008">
    <property type="entry name" value="Translation of CRISPR region"/>
</dbReference>
<protein>
    <submittedName>
        <fullName evidence="2">Uncharacterized protein</fullName>
    </submittedName>
</protein>
<accession>A0A1A8Y012</accession>
<dbReference type="Proteomes" id="UP000199600">
    <property type="component" value="Unassembled WGS sequence"/>
</dbReference>
<sequence length="166" mass="18618">MCFNPRPPLPGGAARHRRPYSRRRSVSILAPRCRGAQPGNDRHRHDGDHVSILAPRCRGAQPMSSGRRTRRACFNPRPPLPGGAALRLPCSVSKFIRFNPRPPLPGGAAYFFDYAEHEKHVSILAPRCRGAQPFIFNSLSMQIFLPALRERRLERVVTSCFAALNQ</sequence>
<reference evidence="2 3" key="1">
    <citation type="submission" date="2016-06" db="EMBL/GenBank/DDBJ databases">
        <authorList>
            <person name="Kjaerup R.B."/>
            <person name="Dalgaard T.S."/>
            <person name="Juul-Madsen H.R."/>
        </authorList>
    </citation>
    <scope>NUCLEOTIDE SEQUENCE [LARGE SCALE GENOMIC DNA]</scope>
    <source>
        <strain evidence="2">2</strain>
    </source>
</reference>
<dbReference type="AlphaFoldDB" id="A0A1A8Y012"/>
<evidence type="ECO:0000313" key="2">
    <source>
        <dbReference type="EMBL" id="SBT10520.1"/>
    </source>
</evidence>
<feature type="region of interest" description="Disordered" evidence="1">
    <location>
        <begin position="1"/>
        <end position="26"/>
    </location>
</feature>
<gene>
    <name evidence="2" type="ORF">PROAA_520010</name>
</gene>
<evidence type="ECO:0000256" key="1">
    <source>
        <dbReference type="SAM" id="MobiDB-lite"/>
    </source>
</evidence>
<name>A0A1A8Y012_9RHOO</name>
<feature type="compositionally biased region" description="Basic residues" evidence="1">
    <location>
        <begin position="14"/>
        <end position="25"/>
    </location>
</feature>
<organism evidence="2 3">
    <name type="scientific">Candidatus Propionivibrio aalborgensis</name>
    <dbReference type="NCBI Taxonomy" id="1860101"/>
    <lineage>
        <taxon>Bacteria</taxon>
        <taxon>Pseudomonadati</taxon>
        <taxon>Pseudomonadota</taxon>
        <taxon>Betaproteobacteria</taxon>
        <taxon>Rhodocyclales</taxon>
        <taxon>Rhodocyclaceae</taxon>
        <taxon>Propionivibrio</taxon>
    </lineage>
</organism>
<feature type="compositionally biased region" description="Pro residues" evidence="1">
    <location>
        <begin position="1"/>
        <end position="10"/>
    </location>
</feature>
<keyword evidence="3" id="KW-1185">Reference proteome</keyword>
<evidence type="ECO:0000313" key="3">
    <source>
        <dbReference type="Proteomes" id="UP000199600"/>
    </source>
</evidence>
<dbReference type="EMBL" id="FLQY01000354">
    <property type="protein sequence ID" value="SBT10520.1"/>
    <property type="molecule type" value="Genomic_DNA"/>
</dbReference>
<proteinExistence type="predicted"/>